<comment type="caution">
    <text evidence="3">The sequence shown here is derived from an EMBL/GenBank/DDBJ whole genome shotgun (WGS) entry which is preliminary data.</text>
</comment>
<feature type="compositionally biased region" description="Basic and acidic residues" evidence="1">
    <location>
        <begin position="41"/>
        <end position="53"/>
    </location>
</feature>
<sequence>MRQLADAVTTAGIITAVVAAVFLLLLIGGLARTAARAERIAAAHRAERAREPGSAHPTPEDGEAG</sequence>
<feature type="region of interest" description="Disordered" evidence="1">
    <location>
        <begin position="41"/>
        <end position="65"/>
    </location>
</feature>
<dbReference type="Proteomes" id="UP001500305">
    <property type="component" value="Unassembled WGS sequence"/>
</dbReference>
<accession>A0ABN3EQ45</accession>
<proteinExistence type="predicted"/>
<evidence type="ECO:0000256" key="2">
    <source>
        <dbReference type="SAM" id="Phobius"/>
    </source>
</evidence>
<evidence type="ECO:0000256" key="1">
    <source>
        <dbReference type="SAM" id="MobiDB-lite"/>
    </source>
</evidence>
<dbReference type="EMBL" id="BAAATR010000033">
    <property type="protein sequence ID" value="GAA2266236.1"/>
    <property type="molecule type" value="Genomic_DNA"/>
</dbReference>
<protein>
    <submittedName>
        <fullName evidence="3">Uncharacterized protein</fullName>
    </submittedName>
</protein>
<dbReference type="RefSeq" id="WP_344639565.1">
    <property type="nucleotide sequence ID" value="NZ_BAAATR010000033.1"/>
</dbReference>
<evidence type="ECO:0000313" key="4">
    <source>
        <dbReference type="Proteomes" id="UP001500305"/>
    </source>
</evidence>
<gene>
    <name evidence="3" type="ORF">GCM10010430_59050</name>
</gene>
<keyword evidence="2" id="KW-1133">Transmembrane helix</keyword>
<organism evidence="3 4">
    <name type="scientific">Kitasatospora cystarginea</name>
    <dbReference type="NCBI Taxonomy" id="58350"/>
    <lineage>
        <taxon>Bacteria</taxon>
        <taxon>Bacillati</taxon>
        <taxon>Actinomycetota</taxon>
        <taxon>Actinomycetes</taxon>
        <taxon>Kitasatosporales</taxon>
        <taxon>Streptomycetaceae</taxon>
        <taxon>Kitasatospora</taxon>
    </lineage>
</organism>
<feature type="transmembrane region" description="Helical" evidence="2">
    <location>
        <begin position="12"/>
        <end position="31"/>
    </location>
</feature>
<reference evidence="3 4" key="1">
    <citation type="journal article" date="2019" name="Int. J. Syst. Evol. Microbiol.">
        <title>The Global Catalogue of Microorganisms (GCM) 10K type strain sequencing project: providing services to taxonomists for standard genome sequencing and annotation.</title>
        <authorList>
            <consortium name="The Broad Institute Genomics Platform"/>
            <consortium name="The Broad Institute Genome Sequencing Center for Infectious Disease"/>
            <person name="Wu L."/>
            <person name="Ma J."/>
        </authorList>
    </citation>
    <scope>NUCLEOTIDE SEQUENCE [LARGE SCALE GENOMIC DNA]</scope>
    <source>
        <strain evidence="3 4">JCM 7356</strain>
    </source>
</reference>
<keyword evidence="4" id="KW-1185">Reference proteome</keyword>
<name>A0ABN3EQ45_9ACTN</name>
<keyword evidence="2" id="KW-0812">Transmembrane</keyword>
<keyword evidence="2" id="KW-0472">Membrane</keyword>
<evidence type="ECO:0000313" key="3">
    <source>
        <dbReference type="EMBL" id="GAA2266236.1"/>
    </source>
</evidence>